<accession>A0A9P1FDZ6</accession>
<dbReference type="AlphaFoldDB" id="A0A9P1FDZ6"/>
<dbReference type="InterPro" id="IPR001584">
    <property type="entry name" value="Integrase_cat-core"/>
</dbReference>
<dbReference type="Gene3D" id="3.30.420.10">
    <property type="entry name" value="Ribonuclease H-like superfamily/Ribonuclease H"/>
    <property type="match status" value="1"/>
</dbReference>
<reference evidence="3" key="1">
    <citation type="submission" date="2022-10" db="EMBL/GenBank/DDBJ databases">
        <authorList>
            <person name="Chen Y."/>
            <person name="Dougan E. K."/>
            <person name="Chan C."/>
            <person name="Rhodes N."/>
            <person name="Thang M."/>
        </authorList>
    </citation>
    <scope>NUCLEOTIDE SEQUENCE</scope>
</reference>
<dbReference type="InterPro" id="IPR012337">
    <property type="entry name" value="RNaseH-like_sf"/>
</dbReference>
<name>A0A9P1FDZ6_9DINO</name>
<feature type="compositionally biased region" description="Low complexity" evidence="1">
    <location>
        <begin position="146"/>
        <end position="157"/>
    </location>
</feature>
<feature type="region of interest" description="Disordered" evidence="1">
    <location>
        <begin position="948"/>
        <end position="1054"/>
    </location>
</feature>
<sequence>MDMERQMLPDSRDPRTQTTTWPCFNQHVAGKDQANRYGKWHNCTVCGLRMLYIPFKGAPCNSTSTINPGNMNKALKELKEMMPKGQKPNEELVKVILEKVIAEERLRVLLDNYKTDLKKNQEKIAKAKAKSTPTSTMPSSEGYVAEEPQSSNQSPSSWTELHPEPAAQAEINPMDYLTENEYRRVMELVTERMASQATASRVPVPDDVELEPAYEEENRKKLPLLVGQKMMDMIHDLNSDLQNHMADTIYDGKPLVWEMFCQKDSELSKACLREGIPVQRVNLHCGFDLYKDETYDRLWTLFKHQRPKKIWVSTMCTLWCDWVDLNYYDRRDVLEKRRRGERQMFKKLVRFLKAIVKYDPDVEIFWEWPHRCRGWKERIIEDFFNSLDHFYDCRLDGCRFGLKSAKGNFIQKAWRIRTTSVSFHAEFRLRVCLGNHTHEWLHGVETSKSAYYPPRMCASIARHWRKHLLPDRWWRLLWSTELVDDPAARSLHAAEVGPSEEVDGVPEDDKSIEPEPSILEEEPEDPGGDQPPAGELEKWKAQLHRLHRAAGHPSKRNLVRMAQDAQLPEWKIRAAKDLKVKFILFIDLATKFRVTETLFTYKHGEYQTETADQVIRALMLRWLVDKPRPRYVVFDNANTMTSTKTVEILADVGIQPFFPPEGESWAHGITERGVGQIKETASLLQQSLPDQDPVLTLAMATCALNNTEFTKGFTSVQWAYGHQNQVGDDDLRQQLSLPIDRQQQEFVRLLTQRDLAEECARKSRAKVALSKLKNSSIRQPLRTFSMAQPVYIWRKFLPHTIYAGRKGGHRHTAKPRWVGPGRVVFHELTPGQHAEDRKHVVWVILGNRIYKTSVHSVRPLSEREMEFFEARGDESHLWKQLSDMIPKREFIDITGEEPTEEEKEEIPLPEAPNVDTFLKPRVRFPGKFPISSGGIPVLPELPGGATLSMPSSSALPSSLSLPRPTEEPVNVYDNIPDPTKMTEDELEREFGGEEKKQKMSSHRRDSTNSKTPLLDRPEGPQEETVLEDDLPIPEPETKKAKYEEEDDSDNGKAQIWKLKYDPGFVLSEKKARKTGLQAVQQMRQLQALQPFPSHDSRKFLDWCDGTSLIES</sequence>
<dbReference type="InterPro" id="IPR036397">
    <property type="entry name" value="RNaseH_sf"/>
</dbReference>
<proteinExistence type="predicted"/>
<dbReference type="EMBL" id="CAMXCT020000020">
    <property type="protein sequence ID" value="CAL1125948.1"/>
    <property type="molecule type" value="Genomic_DNA"/>
</dbReference>
<dbReference type="GO" id="GO:0003676">
    <property type="term" value="F:nucleic acid binding"/>
    <property type="evidence" value="ECO:0007669"/>
    <property type="project" value="InterPro"/>
</dbReference>
<feature type="region of interest" description="Disordered" evidence="1">
    <location>
        <begin position="492"/>
        <end position="534"/>
    </location>
</feature>
<evidence type="ECO:0000313" key="3">
    <source>
        <dbReference type="EMBL" id="CAI3972573.1"/>
    </source>
</evidence>
<evidence type="ECO:0000256" key="1">
    <source>
        <dbReference type="SAM" id="MobiDB-lite"/>
    </source>
</evidence>
<comment type="caution">
    <text evidence="3">The sequence shown here is derived from an EMBL/GenBank/DDBJ whole genome shotgun (WGS) entry which is preliminary data.</text>
</comment>
<feature type="region of interest" description="Disordered" evidence="1">
    <location>
        <begin position="124"/>
        <end position="162"/>
    </location>
</feature>
<evidence type="ECO:0000313" key="4">
    <source>
        <dbReference type="EMBL" id="CAL1125948.1"/>
    </source>
</evidence>
<gene>
    <name evidence="3" type="ORF">C1SCF055_LOCUS1145</name>
</gene>
<feature type="domain" description="Integrase catalytic" evidence="2">
    <location>
        <begin position="549"/>
        <end position="725"/>
    </location>
</feature>
<evidence type="ECO:0000259" key="2">
    <source>
        <dbReference type="PROSITE" id="PS50994"/>
    </source>
</evidence>
<organism evidence="3">
    <name type="scientific">Cladocopium goreaui</name>
    <dbReference type="NCBI Taxonomy" id="2562237"/>
    <lineage>
        <taxon>Eukaryota</taxon>
        <taxon>Sar</taxon>
        <taxon>Alveolata</taxon>
        <taxon>Dinophyceae</taxon>
        <taxon>Suessiales</taxon>
        <taxon>Symbiodiniaceae</taxon>
        <taxon>Cladocopium</taxon>
    </lineage>
</organism>
<reference evidence="4" key="2">
    <citation type="submission" date="2024-04" db="EMBL/GenBank/DDBJ databases">
        <authorList>
            <person name="Chen Y."/>
            <person name="Shah S."/>
            <person name="Dougan E. K."/>
            <person name="Thang M."/>
            <person name="Chan C."/>
        </authorList>
    </citation>
    <scope>NUCLEOTIDE SEQUENCE [LARGE SCALE GENOMIC DNA]</scope>
</reference>
<keyword evidence="5" id="KW-1185">Reference proteome</keyword>
<dbReference type="GO" id="GO:0015074">
    <property type="term" value="P:DNA integration"/>
    <property type="evidence" value="ECO:0007669"/>
    <property type="project" value="InterPro"/>
</dbReference>
<dbReference type="Proteomes" id="UP001152797">
    <property type="component" value="Unassembled WGS sequence"/>
</dbReference>
<dbReference type="EMBL" id="CAMXCT030000020">
    <property type="protein sequence ID" value="CAL4759885.1"/>
    <property type="molecule type" value="Genomic_DNA"/>
</dbReference>
<evidence type="ECO:0000313" key="5">
    <source>
        <dbReference type="Proteomes" id="UP001152797"/>
    </source>
</evidence>
<feature type="compositionally biased region" description="Acidic residues" evidence="1">
    <location>
        <begin position="1020"/>
        <end position="1031"/>
    </location>
</feature>
<dbReference type="PROSITE" id="PS50994">
    <property type="entry name" value="INTEGRASE"/>
    <property type="match status" value="1"/>
</dbReference>
<feature type="compositionally biased region" description="Acidic residues" evidence="1">
    <location>
        <begin position="518"/>
        <end position="527"/>
    </location>
</feature>
<feature type="compositionally biased region" description="Basic and acidic residues" evidence="1">
    <location>
        <begin position="980"/>
        <end position="1019"/>
    </location>
</feature>
<protein>
    <recommendedName>
        <fullName evidence="2">Integrase catalytic domain-containing protein</fullName>
    </recommendedName>
</protein>
<dbReference type="SUPFAM" id="SSF53098">
    <property type="entry name" value="Ribonuclease H-like"/>
    <property type="match status" value="1"/>
</dbReference>
<dbReference type="EMBL" id="CAMXCT010000020">
    <property type="protein sequence ID" value="CAI3972573.1"/>
    <property type="molecule type" value="Genomic_DNA"/>
</dbReference>
<feature type="compositionally biased region" description="Low complexity" evidence="1">
    <location>
        <begin position="948"/>
        <end position="963"/>
    </location>
</feature>